<dbReference type="AlphaFoldDB" id="A0A9D2IW08"/>
<dbReference type="SMART" id="SM00849">
    <property type="entry name" value="Lactamase_B"/>
    <property type="match status" value="1"/>
</dbReference>
<dbReference type="PANTHER" id="PTHR46233:SF3">
    <property type="entry name" value="HYDROXYACYLGLUTATHIONE HYDROLASE GLOC"/>
    <property type="match status" value="1"/>
</dbReference>
<dbReference type="Proteomes" id="UP000824044">
    <property type="component" value="Unassembled WGS sequence"/>
</dbReference>
<dbReference type="InterPro" id="IPR001279">
    <property type="entry name" value="Metallo-B-lactamas"/>
</dbReference>
<protein>
    <submittedName>
        <fullName evidence="6">MBL fold metallo-hydrolase</fullName>
    </submittedName>
</protein>
<evidence type="ECO:0000256" key="3">
    <source>
        <dbReference type="ARBA" id="ARBA00022801"/>
    </source>
</evidence>
<dbReference type="InterPro" id="IPR051453">
    <property type="entry name" value="MBL_Glyoxalase_II"/>
</dbReference>
<feature type="domain" description="Metallo-beta-lactamase" evidence="5">
    <location>
        <begin position="12"/>
        <end position="187"/>
    </location>
</feature>
<dbReference type="InterPro" id="IPR036866">
    <property type="entry name" value="RibonucZ/Hydroxyglut_hydro"/>
</dbReference>
<gene>
    <name evidence="6" type="ORF">H9812_03510</name>
</gene>
<keyword evidence="2" id="KW-0479">Metal-binding</keyword>
<name>A0A9D2IW08_9FIRM</name>
<comment type="caution">
    <text evidence="6">The sequence shown here is derived from an EMBL/GenBank/DDBJ whole genome shotgun (WGS) entry which is preliminary data.</text>
</comment>
<evidence type="ECO:0000313" key="7">
    <source>
        <dbReference type="Proteomes" id="UP000824044"/>
    </source>
</evidence>
<dbReference type="PANTHER" id="PTHR46233">
    <property type="entry name" value="HYDROXYACYLGLUTATHIONE HYDROLASE GLOC"/>
    <property type="match status" value="1"/>
</dbReference>
<dbReference type="SUPFAM" id="SSF56281">
    <property type="entry name" value="Metallo-hydrolase/oxidoreductase"/>
    <property type="match status" value="1"/>
</dbReference>
<evidence type="ECO:0000256" key="2">
    <source>
        <dbReference type="ARBA" id="ARBA00022723"/>
    </source>
</evidence>
<dbReference type="GO" id="GO:0016787">
    <property type="term" value="F:hydrolase activity"/>
    <property type="evidence" value="ECO:0007669"/>
    <property type="project" value="UniProtKB-KW"/>
</dbReference>
<evidence type="ECO:0000259" key="5">
    <source>
        <dbReference type="SMART" id="SM00849"/>
    </source>
</evidence>
<comment type="cofactor">
    <cofactor evidence="1">
        <name>Zn(2+)</name>
        <dbReference type="ChEBI" id="CHEBI:29105"/>
    </cofactor>
</comment>
<evidence type="ECO:0000313" key="6">
    <source>
        <dbReference type="EMBL" id="HIZ24527.1"/>
    </source>
</evidence>
<dbReference type="Pfam" id="PF00753">
    <property type="entry name" value="Lactamase_B"/>
    <property type="match status" value="1"/>
</dbReference>
<accession>A0A9D2IW08</accession>
<organism evidence="6 7">
    <name type="scientific">Candidatus Gallimonas intestinigallinarum</name>
    <dbReference type="NCBI Taxonomy" id="2838604"/>
    <lineage>
        <taxon>Bacteria</taxon>
        <taxon>Bacillati</taxon>
        <taxon>Bacillota</taxon>
        <taxon>Clostridia</taxon>
        <taxon>Candidatus Gallimonas</taxon>
    </lineage>
</organism>
<keyword evidence="3" id="KW-0378">Hydrolase</keyword>
<reference evidence="6" key="2">
    <citation type="submission" date="2021-04" db="EMBL/GenBank/DDBJ databases">
        <authorList>
            <person name="Gilroy R."/>
        </authorList>
    </citation>
    <scope>NUCLEOTIDE SEQUENCE</scope>
    <source>
        <strain evidence="6">CHK33-5263</strain>
    </source>
</reference>
<evidence type="ECO:0000256" key="4">
    <source>
        <dbReference type="ARBA" id="ARBA00022833"/>
    </source>
</evidence>
<dbReference type="GO" id="GO:0046872">
    <property type="term" value="F:metal ion binding"/>
    <property type="evidence" value="ECO:0007669"/>
    <property type="project" value="UniProtKB-KW"/>
</dbReference>
<sequence length="205" mass="21445">MQSEKMYPVGFAANSYLVTADGRSAVAIDPAQPRVAELARARGLTVTHVLLTHGHFDHTGGVAALQAAGAKVGCLAGEEALALGADNLAVAFGVYAPGTFPRFTIDFTLRDGQEIELAGLKIRVIATPGHTAGGASYLIGDYLYTGDTLFAGDIGRSDLPTGSGAQLVASVKKLYALEGDYTVCPGHGEDTTLEYERHNNGYVRC</sequence>
<dbReference type="EMBL" id="DXBS01000069">
    <property type="protein sequence ID" value="HIZ24527.1"/>
    <property type="molecule type" value="Genomic_DNA"/>
</dbReference>
<dbReference type="Gene3D" id="3.60.15.10">
    <property type="entry name" value="Ribonuclease Z/Hydroxyacylglutathione hydrolase-like"/>
    <property type="match status" value="1"/>
</dbReference>
<evidence type="ECO:0000256" key="1">
    <source>
        <dbReference type="ARBA" id="ARBA00001947"/>
    </source>
</evidence>
<proteinExistence type="predicted"/>
<reference evidence="6" key="1">
    <citation type="journal article" date="2021" name="PeerJ">
        <title>Extensive microbial diversity within the chicken gut microbiome revealed by metagenomics and culture.</title>
        <authorList>
            <person name="Gilroy R."/>
            <person name="Ravi A."/>
            <person name="Getino M."/>
            <person name="Pursley I."/>
            <person name="Horton D.L."/>
            <person name="Alikhan N.F."/>
            <person name="Baker D."/>
            <person name="Gharbi K."/>
            <person name="Hall N."/>
            <person name="Watson M."/>
            <person name="Adriaenssens E.M."/>
            <person name="Foster-Nyarko E."/>
            <person name="Jarju S."/>
            <person name="Secka A."/>
            <person name="Antonio M."/>
            <person name="Oren A."/>
            <person name="Chaudhuri R.R."/>
            <person name="La Ragione R."/>
            <person name="Hildebrand F."/>
            <person name="Pallen M.J."/>
        </authorList>
    </citation>
    <scope>NUCLEOTIDE SEQUENCE</scope>
    <source>
        <strain evidence="6">CHK33-5263</strain>
    </source>
</reference>
<dbReference type="CDD" id="cd06262">
    <property type="entry name" value="metallo-hydrolase-like_MBL-fold"/>
    <property type="match status" value="1"/>
</dbReference>
<keyword evidence="4" id="KW-0862">Zinc</keyword>